<geneLocation type="plasmid" evidence="1">
    <name>pLG</name>
</geneLocation>
<evidence type="ECO:0000313" key="1">
    <source>
        <dbReference type="EMBL" id="AAP86238.1"/>
    </source>
</evidence>
<name>Q7WYL0_LYSSH</name>
<accession>Q7WYL0</accession>
<dbReference type="AlphaFoldDB" id="Q7WYL0"/>
<proteinExistence type="predicted"/>
<dbReference type="EMBL" id="AY325804">
    <property type="protein sequence ID" value="AAP86238.1"/>
    <property type="molecule type" value="Genomic_DNA"/>
</dbReference>
<protein>
    <submittedName>
        <fullName evidence="1">LP1G.17</fullName>
    </submittedName>
</protein>
<organism evidence="1">
    <name type="scientific">Lysinibacillus sphaericus</name>
    <name type="common">Bacillus sphaericus</name>
    <dbReference type="NCBI Taxonomy" id="1421"/>
    <lineage>
        <taxon>Bacteria</taxon>
        <taxon>Bacillati</taxon>
        <taxon>Bacillota</taxon>
        <taxon>Bacilli</taxon>
        <taxon>Bacillales</taxon>
        <taxon>Bacillaceae</taxon>
        <taxon>Lysinibacillus</taxon>
    </lineage>
</organism>
<reference evidence="1" key="1">
    <citation type="submission" date="2003-06" db="EMBL/GenBank/DDBJ databases">
        <title>Nucleotide sequence and replication properties of Bacillus sphaericus cryptic plasmid pLG.</title>
        <authorList>
            <person name="Liang J."/>
            <person name="Yuan Z."/>
            <person name="Yang Y."/>
            <person name="Xue J."/>
            <person name="Berry C."/>
            <person name="Cai Q."/>
        </authorList>
    </citation>
    <scope>NUCLEOTIDE SEQUENCE</scope>
    <source>
        <plasmid evidence="1">pLG</plasmid>
    </source>
</reference>
<sequence>MNDFSIVPPDFRDRDPRSYAYQYPDDVRNNFVKYVKSVQKFSFYNSLNMFEEFAHANGFVLFPAQLMHWRRREGFGQKRRARVGRKSFYMVRTYELTEAEKEKLLDYIKEVRSVTI</sequence>
<dbReference type="RefSeq" id="WP_011154354.1">
    <property type="nucleotide sequence ID" value="NC_005242.1"/>
</dbReference>
<keyword evidence="1" id="KW-0614">Plasmid</keyword>
<reference evidence="1" key="2">
    <citation type="journal article" date="2007" name="Plasmid">
        <title>Characterization of a cryptic plasmid from Bacillus sphaericus strain LP1-G.</title>
        <authorList>
            <person name="Wu E."/>
            <person name="Jun L."/>
            <person name="Yuan Y."/>
            <person name="Yan J."/>
            <person name="Berry C."/>
            <person name="Yuan Z."/>
        </authorList>
    </citation>
    <scope>NUCLEOTIDE SEQUENCE</scope>
    <source>
        <plasmid evidence="1">pLG</plasmid>
    </source>
</reference>